<protein>
    <submittedName>
        <fullName evidence="1">Uncharacterized protein</fullName>
    </submittedName>
</protein>
<keyword evidence="2" id="KW-1185">Reference proteome</keyword>
<sequence length="195" mass="22132">MHKLMYCTLFFLLMENSLLSQSISGSKASQLDTIASLKMGDSGFIVSAYLSDRVYVIQRSKDSLLVSSYAITMDDEIGAVYSILVNNDTLFTKEVSALYNDIKQNHSYQPYTRERLTSGLNLCLTFYDVDGLQIFCKKGASRNQLAMVQSILGSLNAYSVVPFSRPSRWMKDLKIDKWNELLKYLRTNTLDSQPK</sequence>
<dbReference type="RefSeq" id="WP_209143173.1">
    <property type="nucleotide sequence ID" value="NZ_JAGHKO010000014.1"/>
</dbReference>
<gene>
    <name evidence="1" type="ORF">J7I42_29760</name>
</gene>
<comment type="caution">
    <text evidence="1">The sequence shown here is derived from an EMBL/GenBank/DDBJ whole genome shotgun (WGS) entry which is preliminary data.</text>
</comment>
<organism evidence="1 2">
    <name type="scientific">Niastella soli</name>
    <dbReference type="NCBI Taxonomy" id="2821487"/>
    <lineage>
        <taxon>Bacteria</taxon>
        <taxon>Pseudomonadati</taxon>
        <taxon>Bacteroidota</taxon>
        <taxon>Chitinophagia</taxon>
        <taxon>Chitinophagales</taxon>
        <taxon>Chitinophagaceae</taxon>
        <taxon>Niastella</taxon>
    </lineage>
</organism>
<dbReference type="Proteomes" id="UP000677244">
    <property type="component" value="Unassembled WGS sequence"/>
</dbReference>
<name>A0ABS3Z2X1_9BACT</name>
<dbReference type="EMBL" id="JAGHKO010000014">
    <property type="protein sequence ID" value="MBO9204511.1"/>
    <property type="molecule type" value="Genomic_DNA"/>
</dbReference>
<evidence type="ECO:0000313" key="2">
    <source>
        <dbReference type="Proteomes" id="UP000677244"/>
    </source>
</evidence>
<proteinExistence type="predicted"/>
<accession>A0ABS3Z2X1</accession>
<reference evidence="1 2" key="1">
    <citation type="submission" date="2021-03" db="EMBL/GenBank/DDBJ databases">
        <title>Assistant Professor.</title>
        <authorList>
            <person name="Huq M.A."/>
        </authorList>
    </citation>
    <scope>NUCLEOTIDE SEQUENCE [LARGE SCALE GENOMIC DNA]</scope>
    <source>
        <strain evidence="1 2">MAH-29</strain>
    </source>
</reference>
<evidence type="ECO:0000313" key="1">
    <source>
        <dbReference type="EMBL" id="MBO9204511.1"/>
    </source>
</evidence>